<accession>A0AA36ICW9</accession>
<dbReference type="AlphaFoldDB" id="A0AA36ICW9"/>
<gene>
    <name evidence="2" type="ORF">EVOR1521_LOCUS11823</name>
</gene>
<feature type="transmembrane region" description="Helical" evidence="1">
    <location>
        <begin position="114"/>
        <end position="136"/>
    </location>
</feature>
<keyword evidence="1" id="KW-1133">Transmembrane helix</keyword>
<evidence type="ECO:0000256" key="1">
    <source>
        <dbReference type="SAM" id="Phobius"/>
    </source>
</evidence>
<keyword evidence="1" id="KW-0812">Transmembrane</keyword>
<organism evidence="2 3">
    <name type="scientific">Effrenium voratum</name>
    <dbReference type="NCBI Taxonomy" id="2562239"/>
    <lineage>
        <taxon>Eukaryota</taxon>
        <taxon>Sar</taxon>
        <taxon>Alveolata</taxon>
        <taxon>Dinophyceae</taxon>
        <taxon>Suessiales</taxon>
        <taxon>Symbiodiniaceae</taxon>
        <taxon>Effrenium</taxon>
    </lineage>
</organism>
<evidence type="ECO:0000313" key="2">
    <source>
        <dbReference type="EMBL" id="CAJ1385164.1"/>
    </source>
</evidence>
<evidence type="ECO:0000313" key="3">
    <source>
        <dbReference type="Proteomes" id="UP001178507"/>
    </source>
</evidence>
<feature type="transmembrane region" description="Helical" evidence="1">
    <location>
        <begin position="156"/>
        <end position="178"/>
    </location>
</feature>
<reference evidence="2" key="1">
    <citation type="submission" date="2023-08" db="EMBL/GenBank/DDBJ databases">
        <authorList>
            <person name="Chen Y."/>
            <person name="Shah S."/>
            <person name="Dougan E. K."/>
            <person name="Thang M."/>
            <person name="Chan C."/>
        </authorList>
    </citation>
    <scope>NUCLEOTIDE SEQUENCE</scope>
</reference>
<keyword evidence="3" id="KW-1185">Reference proteome</keyword>
<dbReference type="Proteomes" id="UP001178507">
    <property type="component" value="Unassembled WGS sequence"/>
</dbReference>
<feature type="transmembrane region" description="Helical" evidence="1">
    <location>
        <begin position="44"/>
        <end position="69"/>
    </location>
</feature>
<comment type="caution">
    <text evidence="2">The sequence shown here is derived from an EMBL/GenBank/DDBJ whole genome shotgun (WGS) entry which is preliminary data.</text>
</comment>
<feature type="transmembrane region" description="Helical" evidence="1">
    <location>
        <begin position="354"/>
        <end position="374"/>
    </location>
</feature>
<dbReference type="EMBL" id="CAUJNA010001202">
    <property type="protein sequence ID" value="CAJ1385164.1"/>
    <property type="molecule type" value="Genomic_DNA"/>
</dbReference>
<protein>
    <submittedName>
        <fullName evidence="2">Uncharacterized protein</fullName>
    </submittedName>
</protein>
<keyword evidence="1" id="KW-0472">Membrane</keyword>
<feature type="transmembrane region" description="Helical" evidence="1">
    <location>
        <begin position="394"/>
        <end position="414"/>
    </location>
</feature>
<name>A0AA36ICW9_9DINO</name>
<sequence>MPDPEIMWLMDRESGPGVASTYSKISRVSGDVKVFEWEQLGEPIFVFGYTAMVVGRQCLVLVVIALQVFSTRVQRFLQQAQVKNYLMQCDEEAIGVFQDVVCETTKAFVRCFPVVSILVAVVVASQLILCQRLFYLMIRNGVLVDFQNLSPFKDPLFWWVLVNGVLAMSHFGFHMLVAEQMHIGKDNLENVVASLKQDAIFFGLPAMFYVVFLYLSYDVEWLLLPLSKFWEADPEWAYRTSRDLVFVTENVACKASLEDPGSIQDVAEAIVRVTRSYDEMEESENHSPSNGQQKRQFWVSEKRQQKLHGPDCQDCTHHHAPARQGWIKRAWIAKLLLDNKLVARDAKCQSFQCWWLTWITISVLMCIGAIALLVMQLKNDVEDILAGHGEDYVAVTVIGINVVAMLAVLSFYMAELLFHW</sequence>
<proteinExistence type="predicted"/>